<comment type="caution">
    <text evidence="3">The sequence shown here is derived from an EMBL/GenBank/DDBJ whole genome shotgun (WGS) entry which is preliminary data.</text>
</comment>
<keyword evidence="3" id="KW-0378">Hydrolase</keyword>
<feature type="region of interest" description="Disordered" evidence="1">
    <location>
        <begin position="32"/>
        <end position="58"/>
    </location>
</feature>
<dbReference type="AlphaFoldDB" id="A0A9D2IQ92"/>
<dbReference type="InterPro" id="IPR045155">
    <property type="entry name" value="Beta-lactam_cat"/>
</dbReference>
<dbReference type="GO" id="GO:0008800">
    <property type="term" value="F:beta-lactamase activity"/>
    <property type="evidence" value="ECO:0007669"/>
    <property type="project" value="InterPro"/>
</dbReference>
<feature type="compositionally biased region" description="Acidic residues" evidence="1">
    <location>
        <begin position="47"/>
        <end position="56"/>
    </location>
</feature>
<evidence type="ECO:0000313" key="4">
    <source>
        <dbReference type="Proteomes" id="UP000824029"/>
    </source>
</evidence>
<dbReference type="Proteomes" id="UP000824029">
    <property type="component" value="Unassembled WGS sequence"/>
</dbReference>
<feature type="compositionally biased region" description="Low complexity" evidence="1">
    <location>
        <begin position="32"/>
        <end position="41"/>
    </location>
</feature>
<dbReference type="GO" id="GO:0046677">
    <property type="term" value="P:response to antibiotic"/>
    <property type="evidence" value="ECO:0007669"/>
    <property type="project" value="InterPro"/>
</dbReference>
<dbReference type="InterPro" id="IPR012338">
    <property type="entry name" value="Beta-lactam/transpept-like"/>
</dbReference>
<dbReference type="GO" id="GO:0030655">
    <property type="term" value="P:beta-lactam antibiotic catabolic process"/>
    <property type="evidence" value="ECO:0007669"/>
    <property type="project" value="InterPro"/>
</dbReference>
<reference evidence="3" key="1">
    <citation type="journal article" date="2021" name="PeerJ">
        <title>Extensive microbial diversity within the chicken gut microbiome revealed by metagenomics and culture.</title>
        <authorList>
            <person name="Gilroy R."/>
            <person name="Ravi A."/>
            <person name="Getino M."/>
            <person name="Pursley I."/>
            <person name="Horton D.L."/>
            <person name="Alikhan N.F."/>
            <person name="Baker D."/>
            <person name="Gharbi K."/>
            <person name="Hall N."/>
            <person name="Watson M."/>
            <person name="Adriaenssens E.M."/>
            <person name="Foster-Nyarko E."/>
            <person name="Jarju S."/>
            <person name="Secka A."/>
            <person name="Antonio M."/>
            <person name="Oren A."/>
            <person name="Chaudhuri R.R."/>
            <person name="La Ragione R."/>
            <person name="Hildebrand F."/>
            <person name="Pallen M.J."/>
        </authorList>
    </citation>
    <scope>NUCLEOTIDE SEQUENCE</scope>
    <source>
        <strain evidence="3">ChiHecolR3B27-1887</strain>
    </source>
</reference>
<reference evidence="3" key="2">
    <citation type="submission" date="2021-04" db="EMBL/GenBank/DDBJ databases">
        <authorList>
            <person name="Gilroy R."/>
        </authorList>
    </citation>
    <scope>NUCLEOTIDE SEQUENCE</scope>
    <source>
        <strain evidence="3">ChiHecolR3B27-1887</strain>
    </source>
</reference>
<protein>
    <submittedName>
        <fullName evidence="3">Class A beta-lactamase-related serine hydrolase</fullName>
    </submittedName>
</protein>
<evidence type="ECO:0000313" key="3">
    <source>
        <dbReference type="EMBL" id="HIZ19201.1"/>
    </source>
</evidence>
<dbReference type="PANTHER" id="PTHR35333">
    <property type="entry name" value="BETA-LACTAMASE"/>
    <property type="match status" value="1"/>
</dbReference>
<dbReference type="SUPFAM" id="SSF56601">
    <property type="entry name" value="beta-lactamase/transpeptidase-like"/>
    <property type="match status" value="1"/>
</dbReference>
<dbReference type="Gene3D" id="3.40.710.10">
    <property type="entry name" value="DD-peptidase/beta-lactamase superfamily"/>
    <property type="match status" value="1"/>
</dbReference>
<accession>A0A9D2IQ92</accession>
<dbReference type="InterPro" id="IPR000871">
    <property type="entry name" value="Beta-lactam_class-A"/>
</dbReference>
<gene>
    <name evidence="3" type="ORF">IAA22_08865</name>
</gene>
<organism evidence="3 4">
    <name type="scientific">Candidatus Olsenella stercoravium</name>
    <dbReference type="NCBI Taxonomy" id="2838713"/>
    <lineage>
        <taxon>Bacteria</taxon>
        <taxon>Bacillati</taxon>
        <taxon>Actinomycetota</taxon>
        <taxon>Coriobacteriia</taxon>
        <taxon>Coriobacteriales</taxon>
        <taxon>Atopobiaceae</taxon>
        <taxon>Olsenella</taxon>
    </lineage>
</organism>
<dbReference type="PANTHER" id="PTHR35333:SF3">
    <property type="entry name" value="BETA-LACTAMASE-TYPE TRANSPEPTIDASE FOLD CONTAINING PROTEIN"/>
    <property type="match status" value="1"/>
</dbReference>
<name>A0A9D2IQ92_9ACTN</name>
<dbReference type="EMBL" id="DXBZ01000169">
    <property type="protein sequence ID" value="HIZ19201.1"/>
    <property type="molecule type" value="Genomic_DNA"/>
</dbReference>
<dbReference type="Pfam" id="PF13354">
    <property type="entry name" value="Beta-lactamase2"/>
    <property type="match status" value="1"/>
</dbReference>
<proteinExistence type="predicted"/>
<evidence type="ECO:0000256" key="1">
    <source>
        <dbReference type="SAM" id="MobiDB-lite"/>
    </source>
</evidence>
<evidence type="ECO:0000259" key="2">
    <source>
        <dbReference type="Pfam" id="PF13354"/>
    </source>
</evidence>
<feature type="domain" description="Beta-lactamase class A catalytic" evidence="2">
    <location>
        <begin position="159"/>
        <end position="292"/>
    </location>
</feature>
<sequence>MRKRIVIAAFVVALLVVGAAAATLLLPRLPEGAGQQAQPEEQTADQGEGDEDEPIVQDEPARAVTMAEAPVRTSTTDDGVTVTAPDAFLTYPELDEVTEQIGALRDQGYTVCVALVDLESRRGIWYNADAVMYPASSIKASYCTWIYETNGGAGSMSGTVADCLINSSNDAYHALLDTYGLSAYASWLTANGAPEAAKKGGVYYYPETTANELASIWEEIYRYGTSGEAGSDELAGFLAQTNRSPIGEQLRDTCEVWSKPGWYPADGSGLESSNDAGVVFSDTGDYVMVIMTDISSNLDALTPLVSALDAAHGAMCGDDIAYYED</sequence>